<sequence length="132" mass="14068">MAAWSAQADHQPEKAAVILRSAADDEDAIEKLPLTPGPIVPAREQLGELLLLQNNPGGARKEFETAIVNSPGRRGALQGKAQAERSEASNSSASNSGPTRNKVHIYEVHRQYIAQSSKAKSTCVIGFLLPAV</sequence>
<organism evidence="2 3">
    <name type="scientific">Terriglobus albidus</name>
    <dbReference type="NCBI Taxonomy" id="1592106"/>
    <lineage>
        <taxon>Bacteria</taxon>
        <taxon>Pseudomonadati</taxon>
        <taxon>Acidobacteriota</taxon>
        <taxon>Terriglobia</taxon>
        <taxon>Terriglobales</taxon>
        <taxon>Acidobacteriaceae</taxon>
        <taxon>Terriglobus</taxon>
    </lineage>
</organism>
<gene>
    <name evidence="2" type="ORF">FTW19_03975</name>
</gene>
<dbReference type="AlphaFoldDB" id="A0A5B9E4R6"/>
<evidence type="ECO:0000313" key="2">
    <source>
        <dbReference type="EMBL" id="QEE27242.1"/>
    </source>
</evidence>
<dbReference type="EMBL" id="CP042806">
    <property type="protein sequence ID" value="QEE27242.1"/>
    <property type="molecule type" value="Genomic_DNA"/>
</dbReference>
<reference evidence="2 3" key="1">
    <citation type="submission" date="2019-08" db="EMBL/GenBank/DDBJ databases">
        <title>Complete genome sequence of Terriglobus albidus strain ORNL.</title>
        <authorList>
            <person name="Podar M."/>
        </authorList>
    </citation>
    <scope>NUCLEOTIDE SEQUENCE [LARGE SCALE GENOMIC DNA]</scope>
    <source>
        <strain evidence="2 3">ORNL</strain>
    </source>
</reference>
<dbReference type="OrthoDB" id="9778494at2"/>
<proteinExistence type="predicted"/>
<protein>
    <recommendedName>
        <fullName evidence="4">Tetratricopeptide repeat protein</fullName>
    </recommendedName>
</protein>
<dbReference type="RefSeq" id="WP_147646435.1">
    <property type="nucleotide sequence ID" value="NZ_CP042806.1"/>
</dbReference>
<evidence type="ECO:0000313" key="3">
    <source>
        <dbReference type="Proteomes" id="UP000321820"/>
    </source>
</evidence>
<keyword evidence="3" id="KW-1185">Reference proteome</keyword>
<dbReference type="KEGG" id="talb:FTW19_03975"/>
<name>A0A5B9E4R6_9BACT</name>
<accession>A0A5B9E4R6</accession>
<dbReference type="Proteomes" id="UP000321820">
    <property type="component" value="Chromosome"/>
</dbReference>
<feature type="region of interest" description="Disordered" evidence="1">
    <location>
        <begin position="67"/>
        <end position="101"/>
    </location>
</feature>
<evidence type="ECO:0008006" key="4">
    <source>
        <dbReference type="Google" id="ProtNLM"/>
    </source>
</evidence>
<evidence type="ECO:0000256" key="1">
    <source>
        <dbReference type="SAM" id="MobiDB-lite"/>
    </source>
</evidence>